<dbReference type="GO" id="GO:0043332">
    <property type="term" value="C:mating projection tip"/>
    <property type="evidence" value="ECO:0007669"/>
    <property type="project" value="TreeGrafter"/>
</dbReference>
<dbReference type="EMBL" id="KV428079">
    <property type="protein sequence ID" value="KZT37644.1"/>
    <property type="molecule type" value="Genomic_DNA"/>
</dbReference>
<dbReference type="InterPro" id="IPR035548">
    <property type="entry name" value="Bem1/Scd2_SH3_1"/>
</dbReference>
<dbReference type="PROSITE" id="PS50195">
    <property type="entry name" value="PX"/>
    <property type="match status" value="1"/>
</dbReference>
<feature type="compositionally biased region" description="Polar residues" evidence="4">
    <location>
        <begin position="254"/>
        <end position="271"/>
    </location>
</feature>
<dbReference type="PROSITE" id="PS50002">
    <property type="entry name" value="SH3"/>
    <property type="match status" value="2"/>
</dbReference>
<dbReference type="GO" id="GO:0035091">
    <property type="term" value="F:phosphatidylinositol binding"/>
    <property type="evidence" value="ECO:0007669"/>
    <property type="project" value="InterPro"/>
</dbReference>
<evidence type="ECO:0000313" key="8">
    <source>
        <dbReference type="Proteomes" id="UP000076798"/>
    </source>
</evidence>
<keyword evidence="2" id="KW-0677">Repeat</keyword>
<dbReference type="SUPFAM" id="SSF50044">
    <property type="entry name" value="SH3-domain"/>
    <property type="match status" value="2"/>
</dbReference>
<dbReference type="SMART" id="SM00326">
    <property type="entry name" value="SH3"/>
    <property type="match status" value="2"/>
</dbReference>
<evidence type="ECO:0000256" key="1">
    <source>
        <dbReference type="ARBA" id="ARBA00022443"/>
    </source>
</evidence>
<dbReference type="Gene3D" id="2.30.30.40">
    <property type="entry name" value="SH3 Domains"/>
    <property type="match status" value="2"/>
</dbReference>
<dbReference type="Pfam" id="PF00018">
    <property type="entry name" value="SH3_1"/>
    <property type="match status" value="2"/>
</dbReference>
<dbReference type="InterPro" id="IPR036028">
    <property type="entry name" value="SH3-like_dom_sf"/>
</dbReference>
<dbReference type="CDD" id="cd11878">
    <property type="entry name" value="SH3_Bem1p_1"/>
    <property type="match status" value="1"/>
</dbReference>
<dbReference type="GO" id="GO:0030674">
    <property type="term" value="F:protein-macromolecule adaptor activity"/>
    <property type="evidence" value="ECO:0007669"/>
    <property type="project" value="TreeGrafter"/>
</dbReference>
<dbReference type="OrthoDB" id="548867at2759"/>
<dbReference type="InterPro" id="IPR035550">
    <property type="entry name" value="Bem1/Scd2_PX"/>
</dbReference>
<dbReference type="GO" id="GO:0000747">
    <property type="term" value="P:conjugation with cellular fusion"/>
    <property type="evidence" value="ECO:0007669"/>
    <property type="project" value="TreeGrafter"/>
</dbReference>
<dbReference type="SUPFAM" id="SSF54277">
    <property type="entry name" value="CAD &amp; PB1 domains"/>
    <property type="match status" value="1"/>
</dbReference>
<feature type="region of interest" description="Disordered" evidence="4">
    <location>
        <begin position="530"/>
        <end position="621"/>
    </location>
</feature>
<feature type="domain" description="SH3" evidence="5">
    <location>
        <begin position="38"/>
        <end position="101"/>
    </location>
</feature>
<dbReference type="Proteomes" id="UP000076798">
    <property type="component" value="Unassembled WGS sequence"/>
</dbReference>
<dbReference type="CDD" id="cd06890">
    <property type="entry name" value="PX_Bem1p"/>
    <property type="match status" value="1"/>
</dbReference>
<evidence type="ECO:0000313" key="7">
    <source>
        <dbReference type="EMBL" id="KZT37644.1"/>
    </source>
</evidence>
<feature type="region of interest" description="Disordered" evidence="4">
    <location>
        <begin position="390"/>
        <end position="409"/>
    </location>
</feature>
<feature type="compositionally biased region" description="Low complexity" evidence="4">
    <location>
        <begin position="540"/>
        <end position="551"/>
    </location>
</feature>
<feature type="domain" description="PX" evidence="6">
    <location>
        <begin position="319"/>
        <end position="464"/>
    </location>
</feature>
<feature type="region of interest" description="Disordered" evidence="4">
    <location>
        <begin position="247"/>
        <end position="296"/>
    </location>
</feature>
<dbReference type="InterPro" id="IPR001683">
    <property type="entry name" value="PX_dom"/>
</dbReference>
<feature type="compositionally biased region" description="Polar residues" evidence="4">
    <location>
        <begin position="285"/>
        <end position="296"/>
    </location>
</feature>
<gene>
    <name evidence="7" type="ORF">SISSUDRAFT_1048166</name>
</gene>
<dbReference type="InterPro" id="IPR051228">
    <property type="entry name" value="NADPH_Oxidase/PX-Domain"/>
</dbReference>
<keyword evidence="1 3" id="KW-0728">SH3 domain</keyword>
<organism evidence="7 8">
    <name type="scientific">Sistotremastrum suecicum HHB10207 ss-3</name>
    <dbReference type="NCBI Taxonomy" id="1314776"/>
    <lineage>
        <taxon>Eukaryota</taxon>
        <taxon>Fungi</taxon>
        <taxon>Dikarya</taxon>
        <taxon>Basidiomycota</taxon>
        <taxon>Agaricomycotina</taxon>
        <taxon>Agaricomycetes</taxon>
        <taxon>Sistotremastrales</taxon>
        <taxon>Sistotremastraceae</taxon>
        <taxon>Sistotremastrum</taxon>
    </lineage>
</organism>
<dbReference type="GO" id="GO:0005737">
    <property type="term" value="C:cytoplasm"/>
    <property type="evidence" value="ECO:0007669"/>
    <property type="project" value="TreeGrafter"/>
</dbReference>
<reference evidence="7 8" key="1">
    <citation type="journal article" date="2016" name="Mol. Biol. Evol.">
        <title>Comparative Genomics of Early-Diverging Mushroom-Forming Fungi Provides Insights into the Origins of Lignocellulose Decay Capabilities.</title>
        <authorList>
            <person name="Nagy L.G."/>
            <person name="Riley R."/>
            <person name="Tritt A."/>
            <person name="Adam C."/>
            <person name="Daum C."/>
            <person name="Floudas D."/>
            <person name="Sun H."/>
            <person name="Yadav J.S."/>
            <person name="Pangilinan J."/>
            <person name="Larsson K.H."/>
            <person name="Matsuura K."/>
            <person name="Barry K."/>
            <person name="Labutti K."/>
            <person name="Kuo R."/>
            <person name="Ohm R.A."/>
            <person name="Bhattacharya S.S."/>
            <person name="Shirouzu T."/>
            <person name="Yoshinaga Y."/>
            <person name="Martin F.M."/>
            <person name="Grigoriev I.V."/>
            <person name="Hibbett D.S."/>
        </authorList>
    </citation>
    <scope>NUCLEOTIDE SEQUENCE [LARGE SCALE GENOMIC DNA]</scope>
    <source>
        <strain evidence="7 8">HHB10207 ss-3</strain>
    </source>
</reference>
<evidence type="ECO:0000256" key="4">
    <source>
        <dbReference type="SAM" id="MobiDB-lite"/>
    </source>
</evidence>
<sequence>MKSLRRSLNKDAHHGLPQISTPLSSMPLVSKPSHAVQPPKKVIRALQTYRPNAPQELSFSKGDFFYVIRDVDTGIGWYEAHNPVTGARGLVPKGLFEEFNKANAAMRASASAQNTRNSASISPSSPDSSPGSGRSPISPRQQTFFAVVMHDFTAERPDELDAKAGDNISVVAQSNREWFVAKPIGRLGRPGLIPVSFVEVQDPATGKPYTPERILDIMDSGELPRVEDWKKAMLEYKASSIPLGVIDDNAPPTGGSSPYMTSPGSSTQVSAASKIGNSAAPGPMSANSSSYGVDQQNWNHETQPMSVDEPQSSSPGLKLAPGMLASAEVVSFHFENEEYWFRINAIWQPLDPLTKKPTPHANRLVIFRVYDDFYDFQITLLDAFPLEAGRQADQSDPRQSSGSSRILPYMPGPVEQVDDIVTSLRREELDNYVAQLCALVDIGAEHVLKHDLVRDFFTPKPGDVETEVQSPYFDEAEQARIMSGIEGLSLKQQRSSGGHGHGHDTDGSDYGGGEDTERPKQMYSLQSSANPLYDSQPQHSAGSGRSSPRRSWQNHQHKTSMSHQRQPSPLYKPSPIDTSVYSQQASYAEQSPASMSQSFHSGTSNRKRSGSNANNPPISATNPQTAFIKIKIFDRTSDDLIAIRVNPRVTMQQLLTKARERLGSEVNGLNYRNNANNGFIPLLDDVSLSDWLENSDKHVLYAE</sequence>
<accession>A0A166CN99</accession>
<feature type="compositionally biased region" description="Polar residues" evidence="4">
    <location>
        <begin position="392"/>
        <end position="404"/>
    </location>
</feature>
<keyword evidence="8" id="KW-1185">Reference proteome</keyword>
<feature type="region of interest" description="Disordered" evidence="4">
    <location>
        <begin position="490"/>
        <end position="518"/>
    </location>
</feature>
<feature type="region of interest" description="Disordered" evidence="4">
    <location>
        <begin position="107"/>
        <end position="137"/>
    </location>
</feature>
<dbReference type="Gene3D" id="3.30.1520.10">
    <property type="entry name" value="Phox-like domain"/>
    <property type="match status" value="1"/>
</dbReference>
<evidence type="ECO:0000259" key="6">
    <source>
        <dbReference type="PROSITE" id="PS50195"/>
    </source>
</evidence>
<feature type="compositionally biased region" description="Polar residues" evidence="4">
    <location>
        <begin position="530"/>
        <end position="539"/>
    </location>
</feature>
<evidence type="ECO:0000256" key="3">
    <source>
        <dbReference type="PROSITE-ProRule" id="PRU00192"/>
    </source>
</evidence>
<feature type="compositionally biased region" description="Polar residues" evidence="4">
    <location>
        <begin position="576"/>
        <end position="621"/>
    </location>
</feature>
<evidence type="ECO:0000256" key="2">
    <source>
        <dbReference type="ARBA" id="ARBA00022737"/>
    </source>
</evidence>
<name>A0A166CN99_9AGAM</name>
<dbReference type="SUPFAM" id="SSF64268">
    <property type="entry name" value="PX domain"/>
    <property type="match status" value="1"/>
</dbReference>
<feature type="region of interest" description="Disordered" evidence="4">
    <location>
        <begin position="1"/>
        <end position="34"/>
    </location>
</feature>
<dbReference type="SMART" id="SM00312">
    <property type="entry name" value="PX"/>
    <property type="match status" value="1"/>
</dbReference>
<feature type="domain" description="SH3" evidence="5">
    <location>
        <begin position="141"/>
        <end position="203"/>
    </location>
</feature>
<dbReference type="CDD" id="cd11879">
    <property type="entry name" value="SH3_Bem1p_2"/>
    <property type="match status" value="1"/>
</dbReference>
<evidence type="ECO:0000259" key="5">
    <source>
        <dbReference type="PROSITE" id="PS50002"/>
    </source>
</evidence>
<proteinExistence type="predicted"/>
<dbReference type="InterPro" id="IPR036871">
    <property type="entry name" value="PX_dom_sf"/>
</dbReference>
<dbReference type="AlphaFoldDB" id="A0A166CN99"/>
<dbReference type="STRING" id="1314776.A0A166CN99"/>
<dbReference type="InterPro" id="IPR035549">
    <property type="entry name" value="Bem1/Scd2_SH3_2"/>
</dbReference>
<dbReference type="PANTHER" id="PTHR15706:SF2">
    <property type="entry name" value="SH3 AND PX DOMAIN-CONTAINING PROTEIN 2A"/>
    <property type="match status" value="1"/>
</dbReference>
<dbReference type="Gene3D" id="3.10.20.90">
    <property type="entry name" value="Phosphatidylinositol 3-kinase Catalytic Subunit, Chain A, domain 1"/>
    <property type="match status" value="1"/>
</dbReference>
<dbReference type="InterPro" id="IPR001452">
    <property type="entry name" value="SH3_domain"/>
</dbReference>
<protein>
    <submittedName>
        <fullName evidence="7">Uncharacterized protein</fullName>
    </submittedName>
</protein>
<dbReference type="PANTHER" id="PTHR15706">
    <property type="entry name" value="SH3 MULTIPLE DOMAIN"/>
    <property type="match status" value="1"/>
</dbReference>